<proteinExistence type="predicted"/>
<dbReference type="InterPro" id="IPR036514">
    <property type="entry name" value="SGNH_hydro_sf"/>
</dbReference>
<dbReference type="Pfam" id="PF13472">
    <property type="entry name" value="Lipase_GDSL_2"/>
    <property type="match status" value="1"/>
</dbReference>
<sequence length="225" mass="25537">MRFGHLLVFLFLQIYLVKAQEIDSLKRPEIYPEMVAMHAKFSQSSRDIVFLGNSITFWANWPELLPKYKNVKNRGIPGDNTFGVLERLDQILKGKPRKIFLLIGINDLAQGIPEAVILKNVERISQRVRGSSPHTKLVIQSVLPVNSTFGKLNNHYGAKAKIPILNAALKSLATSNQHDYLDLYAAFVGDQDELPKAYTWDGVHLTVAGYELWVRILEEQKLLIN</sequence>
<dbReference type="PANTHER" id="PTHR30383">
    <property type="entry name" value="THIOESTERASE 1/PROTEASE 1/LYSOPHOSPHOLIPASE L1"/>
    <property type="match status" value="1"/>
</dbReference>
<evidence type="ECO:0000313" key="3">
    <source>
        <dbReference type="Proteomes" id="UP000435036"/>
    </source>
</evidence>
<keyword evidence="3" id="KW-1185">Reference proteome</keyword>
<dbReference type="AlphaFoldDB" id="A0A6N8L1M7"/>
<dbReference type="InterPro" id="IPR013830">
    <property type="entry name" value="SGNH_hydro"/>
</dbReference>
<dbReference type="PANTHER" id="PTHR30383:SF5">
    <property type="entry name" value="SGNH HYDROLASE-TYPE ESTERASE DOMAIN-CONTAINING PROTEIN"/>
    <property type="match status" value="1"/>
</dbReference>
<dbReference type="InterPro" id="IPR051532">
    <property type="entry name" value="Ester_Hydrolysis_Enzymes"/>
</dbReference>
<comment type="caution">
    <text evidence="2">The sequence shown here is derived from an EMBL/GenBank/DDBJ whole genome shotgun (WGS) entry which is preliminary data.</text>
</comment>
<evidence type="ECO:0000313" key="2">
    <source>
        <dbReference type="EMBL" id="MVZ62919.1"/>
    </source>
</evidence>
<dbReference type="Proteomes" id="UP000435036">
    <property type="component" value="Unassembled WGS sequence"/>
</dbReference>
<dbReference type="EMBL" id="WSQA01000009">
    <property type="protein sequence ID" value="MVZ62919.1"/>
    <property type="molecule type" value="Genomic_DNA"/>
</dbReference>
<evidence type="ECO:0000259" key="1">
    <source>
        <dbReference type="Pfam" id="PF13472"/>
    </source>
</evidence>
<accession>A0A6N8L1M7</accession>
<dbReference type="Gene3D" id="3.40.50.1110">
    <property type="entry name" value="SGNH hydrolase"/>
    <property type="match status" value="1"/>
</dbReference>
<dbReference type="OrthoDB" id="9790057at2"/>
<organism evidence="2 3">
    <name type="scientific">Sphingobacterium humi</name>
    <dbReference type="NCBI Taxonomy" id="1796905"/>
    <lineage>
        <taxon>Bacteria</taxon>
        <taxon>Pseudomonadati</taxon>
        <taxon>Bacteroidota</taxon>
        <taxon>Sphingobacteriia</taxon>
        <taxon>Sphingobacteriales</taxon>
        <taxon>Sphingobacteriaceae</taxon>
        <taxon>Sphingobacterium</taxon>
    </lineage>
</organism>
<feature type="domain" description="SGNH hydrolase-type esterase" evidence="1">
    <location>
        <begin position="50"/>
        <end position="212"/>
    </location>
</feature>
<protein>
    <submittedName>
        <fullName evidence="2">Sialate O-acetylesterase</fullName>
    </submittedName>
</protein>
<dbReference type="SUPFAM" id="SSF52266">
    <property type="entry name" value="SGNH hydrolase"/>
    <property type="match status" value="1"/>
</dbReference>
<name>A0A6N8L1M7_9SPHI</name>
<gene>
    <name evidence="2" type="ORF">GQF63_12865</name>
</gene>
<dbReference type="RefSeq" id="WP_160369641.1">
    <property type="nucleotide sequence ID" value="NZ_WSQA01000009.1"/>
</dbReference>
<reference evidence="2 3" key="1">
    <citation type="submission" date="2019-12" db="EMBL/GenBank/DDBJ databases">
        <authorList>
            <person name="Dong K."/>
        </authorList>
    </citation>
    <scope>NUCLEOTIDE SEQUENCE [LARGE SCALE GENOMIC DNA]</scope>
    <source>
        <strain evidence="2 3">JCM 31225</strain>
    </source>
</reference>
<dbReference type="GO" id="GO:0004622">
    <property type="term" value="F:phosphatidylcholine lysophospholipase activity"/>
    <property type="evidence" value="ECO:0007669"/>
    <property type="project" value="TreeGrafter"/>
</dbReference>